<dbReference type="InterPro" id="IPR036188">
    <property type="entry name" value="FAD/NAD-bd_sf"/>
</dbReference>
<dbReference type="SUPFAM" id="SSF51905">
    <property type="entry name" value="FAD/NAD(P)-binding domain"/>
    <property type="match status" value="1"/>
</dbReference>
<proteinExistence type="predicted"/>
<dbReference type="EMBL" id="JAAXKY010000002">
    <property type="protein sequence ID" value="NMH75811.1"/>
    <property type="molecule type" value="Genomic_DNA"/>
</dbReference>
<evidence type="ECO:0000313" key="1">
    <source>
        <dbReference type="EMBL" id="NMH75811.1"/>
    </source>
</evidence>
<dbReference type="PANTHER" id="PTHR43422:SF3">
    <property type="entry name" value="THIAMINE THIAZOLE SYNTHASE"/>
    <property type="match status" value="1"/>
</dbReference>
<dbReference type="RefSeq" id="WP_169393880.1">
    <property type="nucleotide sequence ID" value="NZ_BAAAJH010000023.1"/>
</dbReference>
<dbReference type="Gene3D" id="3.50.50.60">
    <property type="entry name" value="FAD/NAD(P)-binding domain"/>
    <property type="match status" value="1"/>
</dbReference>
<comment type="caution">
    <text evidence="1">The sequence shown here is derived from an EMBL/GenBank/DDBJ whole genome shotgun (WGS) entry which is preliminary data.</text>
</comment>
<accession>A0ABX1R5Z3</accession>
<reference evidence="1 2" key="1">
    <citation type="submission" date="2020-04" db="EMBL/GenBank/DDBJ databases">
        <authorList>
            <person name="Klaysubun C."/>
            <person name="Duangmal K."/>
            <person name="Lipun K."/>
        </authorList>
    </citation>
    <scope>NUCLEOTIDE SEQUENCE [LARGE SCALE GENOMIC DNA]</scope>
    <source>
        <strain evidence="1 2">JCM 11839</strain>
    </source>
</reference>
<organism evidence="1 2">
    <name type="scientific">Pseudonocardia xinjiangensis</name>
    <dbReference type="NCBI Taxonomy" id="75289"/>
    <lineage>
        <taxon>Bacteria</taxon>
        <taxon>Bacillati</taxon>
        <taxon>Actinomycetota</taxon>
        <taxon>Actinomycetes</taxon>
        <taxon>Pseudonocardiales</taxon>
        <taxon>Pseudonocardiaceae</taxon>
        <taxon>Pseudonocardia</taxon>
    </lineage>
</organism>
<protein>
    <submittedName>
        <fullName evidence="1">FAD-dependent oxidoreductase</fullName>
    </submittedName>
</protein>
<dbReference type="PRINTS" id="PR00420">
    <property type="entry name" value="RNGMNOXGNASE"/>
</dbReference>
<keyword evidence="2" id="KW-1185">Reference proteome</keyword>
<dbReference type="PANTHER" id="PTHR43422">
    <property type="entry name" value="THIAMINE THIAZOLE SYNTHASE"/>
    <property type="match status" value="1"/>
</dbReference>
<evidence type="ECO:0000313" key="2">
    <source>
        <dbReference type="Proteomes" id="UP001296706"/>
    </source>
</evidence>
<gene>
    <name evidence="1" type="ORF">HF577_01635</name>
</gene>
<name>A0ABX1R5Z3_9PSEU</name>
<dbReference type="Proteomes" id="UP001296706">
    <property type="component" value="Unassembled WGS sequence"/>
</dbReference>
<sequence length="454" mass="47672">MTRTAAGRGHAVVLGAGIAGLLSARVLSGAFDGVTIVERDGDTTVGLVRRGVPQGAHLHGLLDGGRRIIEELHPGLTDELVAAGAADGEPLRDTSWYLHGRRLHATSTGLRSVLSTRPLLEQVLRARTAALPGVAFAPPATAVGLVRGPHGAVGGVRVRRATGEQTIDARLVVDASGRSSRLPAWLTTLGEPAPVEDRVDVDLAYATRLYRRRTDQLGGRLSVIVSTIPRSRGGGALAVEGDRWQVTLAGILGDAPPADAAGFTAWAATLPVPDIAELIADAEPVTDPVPFRFRGSRWRRYDRLPAPAAGVVAIGDAVCSVNPLYAQGMSLAAQQALVLREWLAAPGPLDAGSYYRALAPVCRRVWDIATRSDLALPEVDGTRPLLARVLDTYVRRVQLAAHRSPAVARAFLRVANLVDPPAALLAPAVLAAVLRPGATAPLPAARDHAGTRAR</sequence>